<dbReference type="Proteomes" id="UP000285301">
    <property type="component" value="Unassembled WGS sequence"/>
</dbReference>
<dbReference type="GO" id="GO:0005634">
    <property type="term" value="C:nucleus"/>
    <property type="evidence" value="ECO:0007669"/>
    <property type="project" value="TreeGrafter"/>
</dbReference>
<dbReference type="Gene3D" id="3.90.190.10">
    <property type="entry name" value="Protein tyrosine phosphatase superfamily"/>
    <property type="match status" value="1"/>
</dbReference>
<dbReference type="GO" id="GO:0004725">
    <property type="term" value="F:protein tyrosine phosphatase activity"/>
    <property type="evidence" value="ECO:0007669"/>
    <property type="project" value="TreeGrafter"/>
</dbReference>
<gene>
    <name evidence="2" type="ORF">B4U79_05043</name>
</gene>
<dbReference type="EMBL" id="NCKU01003537">
    <property type="protein sequence ID" value="RWS07344.1"/>
    <property type="molecule type" value="Genomic_DNA"/>
</dbReference>
<dbReference type="GO" id="GO:0005829">
    <property type="term" value="C:cytosol"/>
    <property type="evidence" value="ECO:0007669"/>
    <property type="project" value="TreeGrafter"/>
</dbReference>
<dbReference type="GO" id="GO:0048870">
    <property type="term" value="P:cell motility"/>
    <property type="evidence" value="ECO:0007669"/>
    <property type="project" value="TreeGrafter"/>
</dbReference>
<dbReference type="GO" id="GO:0043491">
    <property type="term" value="P:phosphatidylinositol 3-kinase/protein kinase B signal transduction"/>
    <property type="evidence" value="ECO:0007669"/>
    <property type="project" value="TreeGrafter"/>
</dbReference>
<dbReference type="InterPro" id="IPR035892">
    <property type="entry name" value="C2_domain_sf"/>
</dbReference>
<protein>
    <submittedName>
        <fullName evidence="2">Phosphatidylinositol 3:4:5-trisphosphate 3-phosphatase and dual-specificity protein phosphatase PTEN-like protein</fullName>
    </submittedName>
</protein>
<dbReference type="GO" id="GO:0008285">
    <property type="term" value="P:negative regulation of cell population proliferation"/>
    <property type="evidence" value="ECO:0007669"/>
    <property type="project" value="TreeGrafter"/>
</dbReference>
<dbReference type="PROSITE" id="PS51182">
    <property type="entry name" value="C2_TENSIN"/>
    <property type="match status" value="1"/>
</dbReference>
<evidence type="ECO:0000313" key="3">
    <source>
        <dbReference type="Proteomes" id="UP000285301"/>
    </source>
</evidence>
<dbReference type="Gene3D" id="2.60.40.1110">
    <property type="match status" value="1"/>
</dbReference>
<dbReference type="SUPFAM" id="SSF52799">
    <property type="entry name" value="(Phosphotyrosine protein) phosphatases II"/>
    <property type="match status" value="1"/>
</dbReference>
<dbReference type="GO" id="GO:0051896">
    <property type="term" value="P:regulation of phosphatidylinositol 3-kinase/protein kinase B signal transduction"/>
    <property type="evidence" value="ECO:0007669"/>
    <property type="project" value="TreeGrafter"/>
</dbReference>
<reference evidence="2 3" key="1">
    <citation type="journal article" date="2018" name="Gigascience">
        <title>Genomes of trombidid mites reveal novel predicted allergens and laterally-transferred genes associated with secondary metabolism.</title>
        <authorList>
            <person name="Dong X."/>
            <person name="Chaisiri K."/>
            <person name="Xia D."/>
            <person name="Armstrong S.D."/>
            <person name="Fang Y."/>
            <person name="Donnelly M.J."/>
            <person name="Kadowaki T."/>
            <person name="McGarry J.W."/>
            <person name="Darby A.C."/>
            <person name="Makepeace B.L."/>
        </authorList>
    </citation>
    <scope>NUCLEOTIDE SEQUENCE [LARGE SCALE GENOMIC DNA]</scope>
    <source>
        <strain evidence="2">UoL-WK</strain>
    </source>
</reference>
<dbReference type="GO" id="GO:0042995">
    <property type="term" value="C:cell projection"/>
    <property type="evidence" value="ECO:0007669"/>
    <property type="project" value="TreeGrafter"/>
</dbReference>
<sequence>MTSKLKTLVSKKKKRYQEGGFNLDLTCRTGVMIAAYLLHKRLCENAKDALAFYGEKRTYDAKGVTIPSQRRWVEYYGQLVNSGAKLRKVTLVLHTICLDPIPVHTGVICARVFDYNRKITQIELKTEDSSKKSKTLCQHLKIPLLVSGDTKIEFWKHPPLGKKEKMFALWFHTFFVRPLSELDENTAASIPSLHSSNSFASNMCSAKSDSSSSNSDHSLTISSNHVGNHISKSSPFNSNSNIGSSLNSTISTLIGNSINLKINGISRSSMNSNSVSNRSSVFSDFSPGTSSRLSTSFSTRERLSAFSAQNNNPSVNDKEYSCTIDEFPGEDYVLVLKKEELDKANKDKAHKIFPHDFKVVLMFKKVISNSSSTLSPHSASCRASFHGTDSIRFLGRESDDNDT</sequence>
<comment type="caution">
    <text evidence="2">The sequence shown here is derived from an EMBL/GenBank/DDBJ whole genome shotgun (WGS) entry which is preliminary data.</text>
</comment>
<proteinExistence type="predicted"/>
<dbReference type="Pfam" id="PF10409">
    <property type="entry name" value="PTEN_C2"/>
    <property type="match status" value="1"/>
</dbReference>
<dbReference type="PANTHER" id="PTHR12305:SF81">
    <property type="entry name" value="PHOSPHATIDYLINOSITOL 3,4,5-TRISPHOSPHATE 3-PHOSPHATASE AND DUAL-SPECIFICITY PROTEIN PHOSPHATASE PTEN"/>
    <property type="match status" value="1"/>
</dbReference>
<dbReference type="GO" id="GO:0046856">
    <property type="term" value="P:phosphatidylinositol dephosphorylation"/>
    <property type="evidence" value="ECO:0007669"/>
    <property type="project" value="TreeGrafter"/>
</dbReference>
<dbReference type="GO" id="GO:0005886">
    <property type="term" value="C:plasma membrane"/>
    <property type="evidence" value="ECO:0007669"/>
    <property type="project" value="TreeGrafter"/>
</dbReference>
<name>A0A3S3NQK7_9ACAR</name>
<dbReference type="SMART" id="SM01326">
    <property type="entry name" value="PTEN_C2"/>
    <property type="match status" value="1"/>
</dbReference>
<dbReference type="GO" id="GO:0016314">
    <property type="term" value="F:phosphatidylinositol-3,4,5-trisphosphate 3-phosphatase activity"/>
    <property type="evidence" value="ECO:0007669"/>
    <property type="project" value="TreeGrafter"/>
</dbReference>
<dbReference type="SUPFAM" id="SSF49562">
    <property type="entry name" value="C2 domain (Calcium/lipid-binding domain, CaLB)"/>
    <property type="match status" value="2"/>
</dbReference>
<dbReference type="PANTHER" id="PTHR12305">
    <property type="entry name" value="PHOSPHATASE WITH HOMOLOGY TO TENSIN"/>
    <property type="match status" value="1"/>
</dbReference>
<evidence type="ECO:0000313" key="2">
    <source>
        <dbReference type="EMBL" id="RWS07344.1"/>
    </source>
</evidence>
<dbReference type="OrthoDB" id="16692at2759"/>
<dbReference type="InterPro" id="IPR014020">
    <property type="entry name" value="Tensin_C2-dom"/>
</dbReference>
<dbReference type="InterPro" id="IPR029021">
    <property type="entry name" value="Prot-tyrosine_phosphatase-like"/>
</dbReference>
<keyword evidence="3" id="KW-1185">Reference proteome</keyword>
<evidence type="ECO:0000259" key="1">
    <source>
        <dbReference type="PROSITE" id="PS51182"/>
    </source>
</evidence>
<dbReference type="STRING" id="1965070.A0A3S3NQK7"/>
<feature type="non-terminal residue" evidence="2">
    <location>
        <position position="403"/>
    </location>
</feature>
<accession>A0A3S3NQK7</accession>
<dbReference type="InterPro" id="IPR051281">
    <property type="entry name" value="Dual-spec_lipid-protein_phosph"/>
</dbReference>
<feature type="domain" description="C2 tensin-type" evidence="1">
    <location>
        <begin position="88"/>
        <end position="366"/>
    </location>
</feature>
<dbReference type="AlphaFoldDB" id="A0A3S3NQK7"/>
<organism evidence="2 3">
    <name type="scientific">Dinothrombium tinctorium</name>
    <dbReference type="NCBI Taxonomy" id="1965070"/>
    <lineage>
        <taxon>Eukaryota</taxon>
        <taxon>Metazoa</taxon>
        <taxon>Ecdysozoa</taxon>
        <taxon>Arthropoda</taxon>
        <taxon>Chelicerata</taxon>
        <taxon>Arachnida</taxon>
        <taxon>Acari</taxon>
        <taxon>Acariformes</taxon>
        <taxon>Trombidiformes</taxon>
        <taxon>Prostigmata</taxon>
        <taxon>Anystina</taxon>
        <taxon>Parasitengona</taxon>
        <taxon>Trombidioidea</taxon>
        <taxon>Trombidiidae</taxon>
        <taxon>Dinothrombium</taxon>
    </lineage>
</organism>